<evidence type="ECO:0000256" key="3">
    <source>
        <dbReference type="ARBA" id="ARBA00022840"/>
    </source>
</evidence>
<comment type="cofactor">
    <cofactor evidence="4">
        <name>Mg(2+)</name>
        <dbReference type="ChEBI" id="CHEBI:18420"/>
    </cofactor>
</comment>
<dbReference type="Proteomes" id="UP000269097">
    <property type="component" value="Chromosome"/>
</dbReference>
<dbReference type="Pfam" id="PF01812">
    <property type="entry name" value="5-FTHF_cyc-lig"/>
    <property type="match status" value="1"/>
</dbReference>
<keyword evidence="3 4" id="KW-0067">ATP-binding</keyword>
<protein>
    <recommendedName>
        <fullName evidence="4">5-formyltetrahydrofolate cyclo-ligase</fullName>
        <ecNumber evidence="4">6.3.3.2</ecNumber>
    </recommendedName>
</protein>
<keyword evidence="5" id="KW-0436">Ligase</keyword>
<dbReference type="GO" id="GO:0009396">
    <property type="term" value="P:folic acid-containing compound biosynthetic process"/>
    <property type="evidence" value="ECO:0007669"/>
    <property type="project" value="TreeGrafter"/>
</dbReference>
<name>A0A3G3JZV0_9BACL</name>
<evidence type="ECO:0000256" key="4">
    <source>
        <dbReference type="RuleBase" id="RU361279"/>
    </source>
</evidence>
<dbReference type="GO" id="GO:0046872">
    <property type="term" value="F:metal ion binding"/>
    <property type="evidence" value="ECO:0007669"/>
    <property type="project" value="UniProtKB-KW"/>
</dbReference>
<dbReference type="GO" id="GO:0030272">
    <property type="term" value="F:5-formyltetrahydrofolate cyclo-ligase activity"/>
    <property type="evidence" value="ECO:0007669"/>
    <property type="project" value="UniProtKB-EC"/>
</dbReference>
<dbReference type="KEGG" id="coh:EAV92_15090"/>
<dbReference type="SUPFAM" id="SSF100950">
    <property type="entry name" value="NagB/RpiA/CoA transferase-like"/>
    <property type="match status" value="1"/>
</dbReference>
<dbReference type="InterPro" id="IPR024185">
    <property type="entry name" value="FTHF_cligase-like_sf"/>
</dbReference>
<accession>A0A3G3JZV0</accession>
<comment type="catalytic activity">
    <reaction evidence="4">
        <text>(6S)-5-formyl-5,6,7,8-tetrahydrofolate + ATP = (6R)-5,10-methenyltetrahydrofolate + ADP + phosphate</text>
        <dbReference type="Rhea" id="RHEA:10488"/>
        <dbReference type="ChEBI" id="CHEBI:30616"/>
        <dbReference type="ChEBI" id="CHEBI:43474"/>
        <dbReference type="ChEBI" id="CHEBI:57455"/>
        <dbReference type="ChEBI" id="CHEBI:57457"/>
        <dbReference type="ChEBI" id="CHEBI:456216"/>
        <dbReference type="EC" id="6.3.3.2"/>
    </reaction>
</comment>
<dbReference type="Gene3D" id="3.40.50.10420">
    <property type="entry name" value="NagB/RpiA/CoA transferase-like"/>
    <property type="match status" value="1"/>
</dbReference>
<dbReference type="PANTHER" id="PTHR23407">
    <property type="entry name" value="ATPASE INHIBITOR/5-FORMYLTETRAHYDROFOLATE CYCLO-LIGASE"/>
    <property type="match status" value="1"/>
</dbReference>
<dbReference type="GO" id="GO:0005524">
    <property type="term" value="F:ATP binding"/>
    <property type="evidence" value="ECO:0007669"/>
    <property type="project" value="UniProtKB-KW"/>
</dbReference>
<dbReference type="NCBIfam" id="TIGR02727">
    <property type="entry name" value="MTHFS_bact"/>
    <property type="match status" value="1"/>
</dbReference>
<comment type="similarity">
    <text evidence="1 4">Belongs to the 5-formyltetrahydrofolate cyclo-ligase family.</text>
</comment>
<dbReference type="InterPro" id="IPR002698">
    <property type="entry name" value="FTHF_cligase"/>
</dbReference>
<gene>
    <name evidence="5" type="ORF">EAV92_15090</name>
</gene>
<reference evidence="5 6" key="1">
    <citation type="submission" date="2018-10" db="EMBL/GenBank/DDBJ databases">
        <title>Genome Sequence of Cohnella sp.</title>
        <authorList>
            <person name="Srinivasan S."/>
            <person name="Kim M.K."/>
        </authorList>
    </citation>
    <scope>NUCLEOTIDE SEQUENCE [LARGE SCALE GENOMIC DNA]</scope>
    <source>
        <strain evidence="5 6">18JY8-7</strain>
    </source>
</reference>
<dbReference type="AlphaFoldDB" id="A0A3G3JZV0"/>
<dbReference type="EC" id="6.3.3.2" evidence="4"/>
<keyword evidence="2 4" id="KW-0547">Nucleotide-binding</keyword>
<dbReference type="GO" id="GO:0035999">
    <property type="term" value="P:tetrahydrofolate interconversion"/>
    <property type="evidence" value="ECO:0007669"/>
    <property type="project" value="TreeGrafter"/>
</dbReference>
<keyword evidence="4" id="KW-0460">Magnesium</keyword>
<proteinExistence type="inferred from homology"/>
<evidence type="ECO:0000313" key="6">
    <source>
        <dbReference type="Proteomes" id="UP000269097"/>
    </source>
</evidence>
<dbReference type="EMBL" id="CP033433">
    <property type="protein sequence ID" value="AYQ73784.1"/>
    <property type="molecule type" value="Genomic_DNA"/>
</dbReference>
<evidence type="ECO:0000256" key="1">
    <source>
        <dbReference type="ARBA" id="ARBA00010638"/>
    </source>
</evidence>
<organism evidence="5 6">
    <name type="scientific">Cohnella candidum</name>
    <dbReference type="NCBI Taxonomy" id="2674991"/>
    <lineage>
        <taxon>Bacteria</taxon>
        <taxon>Bacillati</taxon>
        <taxon>Bacillota</taxon>
        <taxon>Bacilli</taxon>
        <taxon>Bacillales</taxon>
        <taxon>Paenibacillaceae</taxon>
        <taxon>Cohnella</taxon>
    </lineage>
</organism>
<evidence type="ECO:0000256" key="2">
    <source>
        <dbReference type="ARBA" id="ARBA00022741"/>
    </source>
</evidence>
<keyword evidence="4" id="KW-0479">Metal-binding</keyword>
<evidence type="ECO:0000313" key="5">
    <source>
        <dbReference type="EMBL" id="AYQ73784.1"/>
    </source>
</evidence>
<dbReference type="InterPro" id="IPR037171">
    <property type="entry name" value="NagB/RpiA_transferase-like"/>
</dbReference>
<sequence>MAGSGRLTPKQSWRGAGFNGKLELYFHAFSKSKAGTAVEATWEGKTKADWRKTMAASRDAVPAEERIRMSERLCGHVEREILTPMRSRLGRPLTVCVYAAFRSEADPRPLIRTCWEQGDTVAAPRIEGSGLEWRIVRREEDWRAGKWGIPEPDPAAAEELGEDRPPDAVLVPGLAFDRQGGRLGYGGGYYDRMYATETARGNSDIRWIGFAMSPQIVSAPLPKEPHDLVMDAVATDEGIYWLTGEGK</sequence>
<dbReference type="PANTHER" id="PTHR23407:SF1">
    <property type="entry name" value="5-FORMYLTETRAHYDROFOLATE CYCLO-LIGASE"/>
    <property type="match status" value="1"/>
</dbReference>
<keyword evidence="6" id="KW-1185">Reference proteome</keyword>